<reference evidence="11 12" key="1">
    <citation type="submission" date="2021-01" db="EMBL/GenBank/DDBJ databases">
        <title>Whole genome shotgun sequence of Catellatospora bangladeshensis NBRC 107357.</title>
        <authorList>
            <person name="Komaki H."/>
            <person name="Tamura T."/>
        </authorList>
    </citation>
    <scope>NUCLEOTIDE SEQUENCE [LARGE SCALE GENOMIC DNA]</scope>
    <source>
        <strain evidence="11 12">NBRC 107357</strain>
    </source>
</reference>
<evidence type="ECO:0000256" key="6">
    <source>
        <dbReference type="ARBA" id="ARBA00023316"/>
    </source>
</evidence>
<proteinExistence type="predicted"/>
<feature type="active site" description="Nucleophile" evidence="7">
    <location>
        <position position="337"/>
    </location>
</feature>
<dbReference type="AlphaFoldDB" id="A0A8J3JQC5"/>
<keyword evidence="6 7" id="KW-0961">Cell wall biogenesis/degradation</keyword>
<dbReference type="Pfam" id="PF17964">
    <property type="entry name" value="Big_10"/>
    <property type="match status" value="1"/>
</dbReference>
<dbReference type="Proteomes" id="UP000601223">
    <property type="component" value="Unassembled WGS sequence"/>
</dbReference>
<feature type="compositionally biased region" description="Low complexity" evidence="8">
    <location>
        <begin position="398"/>
        <end position="437"/>
    </location>
</feature>
<dbReference type="GO" id="GO:0008360">
    <property type="term" value="P:regulation of cell shape"/>
    <property type="evidence" value="ECO:0007669"/>
    <property type="project" value="UniProtKB-UniRule"/>
</dbReference>
<dbReference type="GO" id="GO:0071555">
    <property type="term" value="P:cell wall organization"/>
    <property type="evidence" value="ECO:0007669"/>
    <property type="project" value="UniProtKB-UniRule"/>
</dbReference>
<dbReference type="UniPathway" id="UPA00219"/>
<feature type="signal peptide" evidence="9">
    <location>
        <begin position="1"/>
        <end position="24"/>
    </location>
</feature>
<evidence type="ECO:0000256" key="7">
    <source>
        <dbReference type="PROSITE-ProRule" id="PRU01373"/>
    </source>
</evidence>
<feature type="domain" description="L,D-TPase catalytic" evidence="10">
    <location>
        <begin position="241"/>
        <end position="361"/>
    </location>
</feature>
<protein>
    <recommendedName>
        <fullName evidence="10">L,D-TPase catalytic domain-containing protein</fullName>
    </recommendedName>
</protein>
<dbReference type="SUPFAM" id="SSF141523">
    <property type="entry name" value="L,D-transpeptidase catalytic domain-like"/>
    <property type="match status" value="1"/>
</dbReference>
<evidence type="ECO:0000256" key="1">
    <source>
        <dbReference type="ARBA" id="ARBA00004752"/>
    </source>
</evidence>
<comment type="caution">
    <text evidence="11">The sequence shown here is derived from an EMBL/GenBank/DDBJ whole genome shotgun (WGS) entry which is preliminary data.</text>
</comment>
<dbReference type="GO" id="GO:0018104">
    <property type="term" value="P:peptidoglycan-protein cross-linking"/>
    <property type="evidence" value="ECO:0007669"/>
    <property type="project" value="TreeGrafter"/>
</dbReference>
<keyword evidence="2" id="KW-0808">Transferase</keyword>
<dbReference type="InterPro" id="IPR041280">
    <property type="entry name" value="Big_10"/>
</dbReference>
<dbReference type="Gene3D" id="2.40.440.10">
    <property type="entry name" value="L,D-transpeptidase catalytic domain-like"/>
    <property type="match status" value="1"/>
</dbReference>
<dbReference type="InterPro" id="IPR038063">
    <property type="entry name" value="Transpep_catalytic_dom"/>
</dbReference>
<dbReference type="PROSITE" id="PS52029">
    <property type="entry name" value="LD_TPASE"/>
    <property type="match status" value="1"/>
</dbReference>
<evidence type="ECO:0000313" key="12">
    <source>
        <dbReference type="Proteomes" id="UP000601223"/>
    </source>
</evidence>
<comment type="pathway">
    <text evidence="1 7">Cell wall biogenesis; peptidoglycan biosynthesis.</text>
</comment>
<keyword evidence="4 7" id="KW-0573">Peptidoglycan synthesis</keyword>
<feature type="region of interest" description="Disordered" evidence="8">
    <location>
        <begin position="393"/>
        <end position="437"/>
    </location>
</feature>
<dbReference type="InterPro" id="IPR005490">
    <property type="entry name" value="LD_TPept_cat_dom"/>
</dbReference>
<evidence type="ECO:0000259" key="10">
    <source>
        <dbReference type="PROSITE" id="PS52029"/>
    </source>
</evidence>
<evidence type="ECO:0000256" key="8">
    <source>
        <dbReference type="SAM" id="MobiDB-lite"/>
    </source>
</evidence>
<dbReference type="PANTHER" id="PTHR30582">
    <property type="entry name" value="L,D-TRANSPEPTIDASE"/>
    <property type="match status" value="1"/>
</dbReference>
<dbReference type="GO" id="GO:0016746">
    <property type="term" value="F:acyltransferase activity"/>
    <property type="evidence" value="ECO:0007669"/>
    <property type="project" value="UniProtKB-KW"/>
</dbReference>
<dbReference type="Gene3D" id="2.60.40.3710">
    <property type="match status" value="1"/>
</dbReference>
<dbReference type="CDD" id="cd16913">
    <property type="entry name" value="YkuD_like"/>
    <property type="match status" value="1"/>
</dbReference>
<evidence type="ECO:0000313" key="11">
    <source>
        <dbReference type="EMBL" id="GIF83115.1"/>
    </source>
</evidence>
<dbReference type="EMBL" id="BONF01000027">
    <property type="protein sequence ID" value="GIF83115.1"/>
    <property type="molecule type" value="Genomic_DNA"/>
</dbReference>
<dbReference type="InterPro" id="IPR050979">
    <property type="entry name" value="LD-transpeptidase"/>
</dbReference>
<dbReference type="Pfam" id="PF03734">
    <property type="entry name" value="YkuD"/>
    <property type="match status" value="1"/>
</dbReference>
<dbReference type="PANTHER" id="PTHR30582:SF2">
    <property type="entry name" value="L,D-TRANSPEPTIDASE YCIB-RELATED"/>
    <property type="match status" value="1"/>
</dbReference>
<feature type="active site" description="Proton donor/acceptor" evidence="7">
    <location>
        <position position="319"/>
    </location>
</feature>
<feature type="chain" id="PRO_5035295615" description="L,D-TPase catalytic domain-containing protein" evidence="9">
    <location>
        <begin position="25"/>
        <end position="437"/>
    </location>
</feature>
<keyword evidence="12" id="KW-1185">Reference proteome</keyword>
<evidence type="ECO:0000256" key="4">
    <source>
        <dbReference type="ARBA" id="ARBA00022984"/>
    </source>
</evidence>
<keyword evidence="9" id="KW-0732">Signal</keyword>
<dbReference type="GO" id="GO:0071972">
    <property type="term" value="F:peptidoglycan L,D-transpeptidase activity"/>
    <property type="evidence" value="ECO:0007669"/>
    <property type="project" value="TreeGrafter"/>
</dbReference>
<dbReference type="GO" id="GO:0005576">
    <property type="term" value="C:extracellular region"/>
    <property type="evidence" value="ECO:0007669"/>
    <property type="project" value="TreeGrafter"/>
</dbReference>
<evidence type="ECO:0000256" key="9">
    <source>
        <dbReference type="SAM" id="SignalP"/>
    </source>
</evidence>
<accession>A0A8J3JQC5</accession>
<gene>
    <name evidence="11" type="ORF">Cba03nite_44640</name>
</gene>
<dbReference type="CDD" id="cd13432">
    <property type="entry name" value="LDT_IgD_like_2"/>
    <property type="match status" value="1"/>
</dbReference>
<evidence type="ECO:0000256" key="3">
    <source>
        <dbReference type="ARBA" id="ARBA00022960"/>
    </source>
</evidence>
<organism evidence="11 12">
    <name type="scientific">Catellatospora bangladeshensis</name>
    <dbReference type="NCBI Taxonomy" id="310355"/>
    <lineage>
        <taxon>Bacteria</taxon>
        <taxon>Bacillati</taxon>
        <taxon>Actinomycetota</taxon>
        <taxon>Actinomycetes</taxon>
        <taxon>Micromonosporales</taxon>
        <taxon>Micromonosporaceae</taxon>
        <taxon>Catellatospora</taxon>
    </lineage>
</organism>
<sequence length="437" mass="46549">MRALRRLGVAAVAAALLVPTLASCDSEPTGVTAAKNPPPAPPAQTLELTPAAETKDLPVSTEIGLTATNAAVRSVHVADAKGKLVAGRMRPDGTTWVPEKPLQYKTAYTVTAVATDGRRAVTSQTSFTTMPEPQRQVGTGMYLFDDHTYGVAMPVVVEFSEQIPESARAAVEKRLFVETTPPQPGVWHWMSGRQVTYRAPQYWKPGTKLTVRAALKGVPMGEGRYGDDDRRAAAKITDEKLELVVRNSDKHIDVLRNGKKVKSMPVSLGKASTPSSSGTMVIMDKQASTIFDTTGEPGDQYRVAIQYAQRLTWGGEFIHSAPWSVGDQGRRNVSHGCLNVSPGNAVWLFENTHVGDPVTVKGTGVKLEKGNGFTAWDLSWKEFVKGSALPIPDELRPEAVNPPVSSASPSPSPSAAPGVAPSAVPAPSAMSPTPAAR</sequence>
<keyword evidence="3 7" id="KW-0133">Cell shape</keyword>
<keyword evidence="5" id="KW-0012">Acyltransferase</keyword>
<evidence type="ECO:0000256" key="2">
    <source>
        <dbReference type="ARBA" id="ARBA00022679"/>
    </source>
</evidence>
<dbReference type="RefSeq" id="WP_203749470.1">
    <property type="nucleotide sequence ID" value="NZ_BONF01000027.1"/>
</dbReference>
<dbReference type="PROSITE" id="PS51257">
    <property type="entry name" value="PROKAR_LIPOPROTEIN"/>
    <property type="match status" value="1"/>
</dbReference>
<name>A0A8J3JQC5_9ACTN</name>
<evidence type="ECO:0000256" key="5">
    <source>
        <dbReference type="ARBA" id="ARBA00023315"/>
    </source>
</evidence>
<dbReference type="Gene3D" id="2.60.40.3780">
    <property type="match status" value="1"/>
</dbReference>